<dbReference type="Pfam" id="PF12911">
    <property type="entry name" value="OppC_N"/>
    <property type="match status" value="1"/>
</dbReference>
<dbReference type="Proteomes" id="UP000285112">
    <property type="component" value="Unassembled WGS sequence"/>
</dbReference>
<dbReference type="InterPro" id="IPR000515">
    <property type="entry name" value="MetI-like"/>
</dbReference>
<organism evidence="9 10">
    <name type="scientific">Amycolatopsis panacis</name>
    <dbReference type="NCBI Taxonomy" id="2340917"/>
    <lineage>
        <taxon>Bacteria</taxon>
        <taxon>Bacillati</taxon>
        <taxon>Actinomycetota</taxon>
        <taxon>Actinomycetes</taxon>
        <taxon>Pseudonocardiales</taxon>
        <taxon>Pseudonocardiaceae</taxon>
        <taxon>Amycolatopsis</taxon>
    </lineage>
</organism>
<keyword evidence="3" id="KW-1003">Cell membrane</keyword>
<dbReference type="PANTHER" id="PTHR43386:SF1">
    <property type="entry name" value="D,D-DIPEPTIDE TRANSPORT SYSTEM PERMEASE PROTEIN DDPC-RELATED"/>
    <property type="match status" value="1"/>
</dbReference>
<evidence type="ECO:0000256" key="6">
    <source>
        <dbReference type="ARBA" id="ARBA00023136"/>
    </source>
</evidence>
<keyword evidence="2 7" id="KW-0813">Transport</keyword>
<accession>A0A419IB70</accession>
<keyword evidence="4 7" id="KW-0812">Transmembrane</keyword>
<dbReference type="SUPFAM" id="SSF161098">
    <property type="entry name" value="MetI-like"/>
    <property type="match status" value="1"/>
</dbReference>
<feature type="transmembrane region" description="Helical" evidence="7">
    <location>
        <begin position="247"/>
        <end position="270"/>
    </location>
</feature>
<evidence type="ECO:0000256" key="5">
    <source>
        <dbReference type="ARBA" id="ARBA00022989"/>
    </source>
</evidence>
<evidence type="ECO:0000256" key="1">
    <source>
        <dbReference type="ARBA" id="ARBA00004651"/>
    </source>
</evidence>
<dbReference type="AlphaFoldDB" id="A0A419IB70"/>
<feature type="transmembrane region" description="Helical" evidence="7">
    <location>
        <begin position="21"/>
        <end position="44"/>
    </location>
</feature>
<name>A0A419IB70_9PSEU</name>
<feature type="transmembrane region" description="Helical" evidence="7">
    <location>
        <begin position="87"/>
        <end position="110"/>
    </location>
</feature>
<evidence type="ECO:0000256" key="2">
    <source>
        <dbReference type="ARBA" id="ARBA00022448"/>
    </source>
</evidence>
<dbReference type="RefSeq" id="WP_120021543.1">
    <property type="nucleotide sequence ID" value="NZ_QZFV01000021.1"/>
</dbReference>
<keyword evidence="5 7" id="KW-1133">Transmembrane helix</keyword>
<protein>
    <submittedName>
        <fullName evidence="9">ABC transporter permease</fullName>
    </submittedName>
</protein>
<feature type="domain" description="ABC transmembrane type-1" evidence="8">
    <location>
        <begin position="87"/>
        <end position="272"/>
    </location>
</feature>
<comment type="similarity">
    <text evidence="7">Belongs to the binding-protein-dependent transport system permease family.</text>
</comment>
<dbReference type="OrthoDB" id="3531748at2"/>
<keyword evidence="10" id="KW-1185">Reference proteome</keyword>
<sequence>MTDLVIPDQAGRRRRFGFAGLLAVTCFAFLGLIVVLAVFGSLVAPHDPGAQDLVLGLTKPSGDHWLGTDELGRDVFSRLIAGTRTALVGPVVIALGSIVIGNGLGLLAGYRGGWLDSVIMRCADLMFSLPSLLVIIVVAGTFGGGYWLSVVLLIALNAPFDARIIRGATLEQAPRAYVEAAKSVGLSDTKIMIRHIWPNVAPIAVANACLVFAGSLVSLAGLSFLGLGVAPGTPDWGLMVSEGRSLLFTNPVGVLAPAALIVLTATAMNLSGDWVYDRLSAQGAIR</sequence>
<dbReference type="InterPro" id="IPR050366">
    <property type="entry name" value="BP-dependent_transpt_permease"/>
</dbReference>
<dbReference type="GO" id="GO:0005886">
    <property type="term" value="C:plasma membrane"/>
    <property type="evidence" value="ECO:0007669"/>
    <property type="project" value="UniProtKB-SubCell"/>
</dbReference>
<dbReference type="PANTHER" id="PTHR43386">
    <property type="entry name" value="OLIGOPEPTIDE TRANSPORT SYSTEM PERMEASE PROTEIN APPC"/>
    <property type="match status" value="1"/>
</dbReference>
<dbReference type="PROSITE" id="PS50928">
    <property type="entry name" value="ABC_TM1"/>
    <property type="match status" value="1"/>
</dbReference>
<keyword evidence="6 7" id="KW-0472">Membrane</keyword>
<evidence type="ECO:0000256" key="4">
    <source>
        <dbReference type="ARBA" id="ARBA00022692"/>
    </source>
</evidence>
<dbReference type="Gene3D" id="1.10.3720.10">
    <property type="entry name" value="MetI-like"/>
    <property type="match status" value="1"/>
</dbReference>
<dbReference type="InterPro" id="IPR025966">
    <property type="entry name" value="OppC_N"/>
</dbReference>
<dbReference type="EMBL" id="QZFV01000021">
    <property type="protein sequence ID" value="RJQ91196.1"/>
    <property type="molecule type" value="Genomic_DNA"/>
</dbReference>
<evidence type="ECO:0000256" key="7">
    <source>
        <dbReference type="RuleBase" id="RU363032"/>
    </source>
</evidence>
<comment type="subcellular location">
    <subcellularLocation>
        <location evidence="1 7">Cell membrane</location>
        <topology evidence="1 7">Multi-pass membrane protein</topology>
    </subcellularLocation>
</comment>
<proteinExistence type="inferred from homology"/>
<dbReference type="CDD" id="cd06261">
    <property type="entry name" value="TM_PBP2"/>
    <property type="match status" value="1"/>
</dbReference>
<evidence type="ECO:0000259" key="8">
    <source>
        <dbReference type="PROSITE" id="PS50928"/>
    </source>
</evidence>
<gene>
    <name evidence="9" type="ORF">D5S19_01610</name>
</gene>
<evidence type="ECO:0000256" key="3">
    <source>
        <dbReference type="ARBA" id="ARBA00022475"/>
    </source>
</evidence>
<reference evidence="9 10" key="1">
    <citation type="submission" date="2018-09" db="EMBL/GenBank/DDBJ databases">
        <title>YIM PH 21725 draft genome.</title>
        <authorList>
            <person name="Miao C."/>
        </authorList>
    </citation>
    <scope>NUCLEOTIDE SEQUENCE [LARGE SCALE GENOMIC DNA]</scope>
    <source>
        <strain evidence="10">YIM PH21725</strain>
    </source>
</reference>
<evidence type="ECO:0000313" key="10">
    <source>
        <dbReference type="Proteomes" id="UP000285112"/>
    </source>
</evidence>
<feature type="transmembrane region" description="Helical" evidence="7">
    <location>
        <begin position="122"/>
        <end position="140"/>
    </location>
</feature>
<dbReference type="GO" id="GO:0055085">
    <property type="term" value="P:transmembrane transport"/>
    <property type="evidence" value="ECO:0007669"/>
    <property type="project" value="InterPro"/>
</dbReference>
<feature type="transmembrane region" description="Helical" evidence="7">
    <location>
        <begin position="200"/>
        <end position="227"/>
    </location>
</feature>
<comment type="caution">
    <text evidence="9">The sequence shown here is derived from an EMBL/GenBank/DDBJ whole genome shotgun (WGS) entry which is preliminary data.</text>
</comment>
<dbReference type="Pfam" id="PF00528">
    <property type="entry name" value="BPD_transp_1"/>
    <property type="match status" value="1"/>
</dbReference>
<evidence type="ECO:0000313" key="9">
    <source>
        <dbReference type="EMBL" id="RJQ91196.1"/>
    </source>
</evidence>
<dbReference type="InterPro" id="IPR035906">
    <property type="entry name" value="MetI-like_sf"/>
</dbReference>